<protein>
    <recommendedName>
        <fullName evidence="4 13">Beta-galactosidase</fullName>
        <ecNumber evidence="4 13">3.2.1.23</ecNumber>
    </recommendedName>
</protein>
<dbReference type="InterPro" id="IPR025300">
    <property type="entry name" value="BetaGal_jelly_roll_dom"/>
</dbReference>
<dbReference type="Pfam" id="PF13363">
    <property type="entry name" value="BetaGal_dom3"/>
    <property type="match status" value="1"/>
</dbReference>
<dbReference type="GO" id="GO:0000272">
    <property type="term" value="P:polysaccharide catabolic process"/>
    <property type="evidence" value="ECO:0007669"/>
    <property type="project" value="UniProtKB-KW"/>
</dbReference>
<evidence type="ECO:0000256" key="12">
    <source>
        <dbReference type="ARBA" id="ARBA00023326"/>
    </source>
</evidence>
<keyword evidence="7 13" id="KW-0378">Hydrolase</keyword>
<dbReference type="InterPro" id="IPR018954">
    <property type="entry name" value="Betagal_dom2"/>
</dbReference>
<dbReference type="Gene3D" id="3.20.20.80">
    <property type="entry name" value="Glycosidases"/>
    <property type="match status" value="1"/>
</dbReference>
<dbReference type="Gene3D" id="2.60.390.10">
    <property type="entry name" value="Beta-galactosidase, domain 3"/>
    <property type="match status" value="1"/>
</dbReference>
<dbReference type="Pfam" id="PF13364">
    <property type="entry name" value="BetaGal_ABD2"/>
    <property type="match status" value="2"/>
</dbReference>
<dbReference type="SUPFAM" id="SSF117100">
    <property type="entry name" value="Beta-galactosidase LacA, domain 3"/>
    <property type="match status" value="1"/>
</dbReference>
<evidence type="ECO:0000313" key="18">
    <source>
        <dbReference type="Proteomes" id="UP000803844"/>
    </source>
</evidence>
<evidence type="ECO:0000256" key="14">
    <source>
        <dbReference type="RuleBase" id="RU003679"/>
    </source>
</evidence>
<gene>
    <name evidence="17" type="ORF">M406DRAFT_338981</name>
</gene>
<evidence type="ECO:0000256" key="13">
    <source>
        <dbReference type="RuleBase" id="RU000675"/>
    </source>
</evidence>
<dbReference type="Pfam" id="PF01301">
    <property type="entry name" value="Glyco_hydro_35"/>
    <property type="match status" value="1"/>
</dbReference>
<evidence type="ECO:0000256" key="8">
    <source>
        <dbReference type="ARBA" id="ARBA00023157"/>
    </source>
</evidence>
<dbReference type="GeneID" id="63838538"/>
<dbReference type="SUPFAM" id="SSF51011">
    <property type="entry name" value="Glycosyl hydrolase domain"/>
    <property type="match status" value="1"/>
</dbReference>
<accession>A0A9P5CNJ7</accession>
<dbReference type="FunFam" id="2.60.120.260:FF:000065">
    <property type="entry name" value="Beta-galactosidase A"/>
    <property type="match status" value="1"/>
</dbReference>
<comment type="subcellular location">
    <subcellularLocation>
        <location evidence="2">Secreted</location>
    </subcellularLocation>
</comment>
<evidence type="ECO:0000313" key="17">
    <source>
        <dbReference type="EMBL" id="KAF3765544.1"/>
    </source>
</evidence>
<keyword evidence="5" id="KW-0964">Secreted</keyword>
<keyword evidence="6 15" id="KW-0732">Signal</keyword>
<dbReference type="InterPro" id="IPR008979">
    <property type="entry name" value="Galactose-bd-like_sf"/>
</dbReference>
<evidence type="ECO:0000256" key="4">
    <source>
        <dbReference type="ARBA" id="ARBA00012756"/>
    </source>
</evidence>
<comment type="caution">
    <text evidence="17">The sequence shown here is derived from an EMBL/GenBank/DDBJ whole genome shotgun (WGS) entry which is preliminary data.</text>
</comment>
<evidence type="ECO:0000256" key="5">
    <source>
        <dbReference type="ARBA" id="ARBA00022525"/>
    </source>
</evidence>
<dbReference type="InterPro" id="IPR036833">
    <property type="entry name" value="BetaGal_dom3_sf"/>
</dbReference>
<evidence type="ECO:0000256" key="2">
    <source>
        <dbReference type="ARBA" id="ARBA00004613"/>
    </source>
</evidence>
<dbReference type="InterPro" id="IPR037110">
    <property type="entry name" value="Betagal_dom2_sf"/>
</dbReference>
<feature type="domain" description="Beta-galactosidase" evidence="16">
    <location>
        <begin position="395"/>
        <end position="573"/>
    </location>
</feature>
<dbReference type="FunFam" id="3.20.20.80:FF:000040">
    <property type="entry name" value="Beta-galactosidase A"/>
    <property type="match status" value="1"/>
</dbReference>
<evidence type="ECO:0000256" key="3">
    <source>
        <dbReference type="ARBA" id="ARBA00009809"/>
    </source>
</evidence>
<dbReference type="FunFam" id="2.60.120.260:FF:000088">
    <property type="entry name" value="Beta-galactosidase A"/>
    <property type="match status" value="1"/>
</dbReference>
<dbReference type="AlphaFoldDB" id="A0A9P5CNJ7"/>
<dbReference type="Gene3D" id="2.102.20.10">
    <property type="entry name" value="Beta-galactosidase, domain 2"/>
    <property type="match status" value="1"/>
</dbReference>
<evidence type="ECO:0000259" key="16">
    <source>
        <dbReference type="SMART" id="SM01029"/>
    </source>
</evidence>
<evidence type="ECO:0000256" key="1">
    <source>
        <dbReference type="ARBA" id="ARBA00001412"/>
    </source>
</evidence>
<keyword evidence="10" id="KW-0119">Carbohydrate metabolism</keyword>
<dbReference type="Proteomes" id="UP000803844">
    <property type="component" value="Unassembled WGS sequence"/>
</dbReference>
<keyword evidence="9" id="KW-0325">Glycoprotein</keyword>
<proteinExistence type="inferred from homology"/>
<evidence type="ECO:0000256" key="15">
    <source>
        <dbReference type="SAM" id="SignalP"/>
    </source>
</evidence>
<evidence type="ECO:0000256" key="6">
    <source>
        <dbReference type="ARBA" id="ARBA00022729"/>
    </source>
</evidence>
<dbReference type="FunFam" id="2.102.20.10:FF:000001">
    <property type="entry name" value="Beta-galactosidase A"/>
    <property type="match status" value="1"/>
</dbReference>
<feature type="chain" id="PRO_5040262799" description="Beta-galactosidase" evidence="15">
    <location>
        <begin position="24"/>
        <end position="1020"/>
    </location>
</feature>
<dbReference type="InterPro" id="IPR001944">
    <property type="entry name" value="Glycoside_Hdrlase_35"/>
</dbReference>
<reference evidence="17" key="1">
    <citation type="journal article" date="2020" name="Phytopathology">
        <title>Genome sequence of the chestnut blight fungus Cryphonectria parasitica EP155: A fundamental resource for an archetypical invasive plant pathogen.</title>
        <authorList>
            <person name="Crouch J.A."/>
            <person name="Dawe A."/>
            <person name="Aerts A."/>
            <person name="Barry K."/>
            <person name="Churchill A.C.L."/>
            <person name="Grimwood J."/>
            <person name="Hillman B."/>
            <person name="Milgroom M.G."/>
            <person name="Pangilinan J."/>
            <person name="Smith M."/>
            <person name="Salamov A."/>
            <person name="Schmutz J."/>
            <person name="Yadav J."/>
            <person name="Grigoriev I.V."/>
            <person name="Nuss D."/>
        </authorList>
    </citation>
    <scope>NUCLEOTIDE SEQUENCE</scope>
    <source>
        <strain evidence="17">EP155</strain>
    </source>
</reference>
<dbReference type="GO" id="GO:0005576">
    <property type="term" value="C:extracellular region"/>
    <property type="evidence" value="ECO:0007669"/>
    <property type="project" value="UniProtKB-SubCell"/>
</dbReference>
<dbReference type="OrthoDB" id="1657402at2759"/>
<evidence type="ECO:0000256" key="10">
    <source>
        <dbReference type="ARBA" id="ARBA00023277"/>
    </source>
</evidence>
<dbReference type="GO" id="GO:0004565">
    <property type="term" value="F:beta-galactosidase activity"/>
    <property type="evidence" value="ECO:0007669"/>
    <property type="project" value="UniProtKB-EC"/>
</dbReference>
<dbReference type="EC" id="3.2.1.23" evidence="4 13"/>
<dbReference type="PRINTS" id="PR00742">
    <property type="entry name" value="GLHYDRLASE35"/>
</dbReference>
<dbReference type="InterPro" id="IPR031330">
    <property type="entry name" value="Gly_Hdrlase_35_cat"/>
</dbReference>
<dbReference type="SUPFAM" id="SSF51445">
    <property type="entry name" value="(Trans)glycosidases"/>
    <property type="match status" value="1"/>
</dbReference>
<evidence type="ECO:0000256" key="11">
    <source>
        <dbReference type="ARBA" id="ARBA00023295"/>
    </source>
</evidence>
<dbReference type="Gene3D" id="2.60.120.260">
    <property type="entry name" value="Galactose-binding domain-like"/>
    <property type="match status" value="2"/>
</dbReference>
<comment type="catalytic activity">
    <reaction evidence="1 13">
        <text>Hydrolysis of terminal non-reducing beta-D-galactose residues in beta-D-galactosides.</text>
        <dbReference type="EC" id="3.2.1.23"/>
    </reaction>
</comment>
<evidence type="ECO:0000256" key="7">
    <source>
        <dbReference type="ARBA" id="ARBA00022801"/>
    </source>
</evidence>
<dbReference type="SMART" id="SM01029">
    <property type="entry name" value="BetaGal_dom2"/>
    <property type="match status" value="1"/>
</dbReference>
<keyword evidence="11 13" id="KW-0326">Glycosidase</keyword>
<dbReference type="PROSITE" id="PS01182">
    <property type="entry name" value="GLYCOSYL_HYDROL_F35"/>
    <property type="match status" value="1"/>
</dbReference>
<name>A0A9P5CNJ7_CRYP1</name>
<sequence length="1020" mass="110326">MVTFKWVTTAAVASLCISIQVLAAAVGGSQLTILDPGRRDALQDLVTWDAYSLFVRGERIMFYSGEFHPFRLPVPGLWLDVFQKIKALGYTGVSFYVDWRLLEGTQGDFTAEGVFAFEPFFEAAAEAGLYLLARPGPYINAEVSGGGFPGWLQRQPAILRTNESGYVDATKNYVANIGKIIADAEITNGGPVIAMQYENEYTYGASWIEWPDVEYMTEVVELFRDAGVTVPFVNNEASPIGLFTPGEPGGPDVYGFDSYPIGWTCSEPEVWTAGALPTDFRELHLEQSPSTFLALPESQGGAIAYWGGSWDLDQCAAFIGPEAERVFYKNFLSFGMGMFNLYMTYGGTNWGNLGQPGAYTSYDYGAVIKEDRTIIREKYPEAKLIAQFVKASTAYLTATSGNLTNTSYVSTPDISTTPLFGNVTNFYVTRHSDYTSLDTTAYTLTVPTSAGNVTIPQLGGTLTLDGRDSKIQVTDYDVSGYNLVYSSSDIYTHGTSGEKAVLLLYGTAGETHELAFSSKLGKPTVEGDSSTVKIETVGSTVAVQWEVTEERKVLHYGSNLDVYLLWRNDAFNYWVLELEAASPIANYTSQTKDTVIANGGYLLRTAAKVGTSLYLTGDLNETTTLEIVAGVPGSNNIYFNGAKVSGVKSANGRLSATLTYTPPTIDVPDLSSLDWTYIDSLPEIQSSYDDSAWTSANHNHTTDDARDDWGTVFQLQTPTSLVAGDYGYHTGSLIYRGHFTAQGNESSLYVETQGGSGFGHSVWVNATYLGSFNGAGVPAGVNQTLTIPSGALARGETYVITILIDHMGEETNWTPGYDLMKTPRGILNYALAGHPQSDIAWKVTGNLGGEHYADQTRGPMNEGGLFAERQGYHLPSPPSQGWASKNPVADGVEGGAGVGLFATSFDLDVPKGWDVPMNFVFANSTGGDDGPADYRVQLFVNGYQFGKYINNLGPQTSFPVPQGILNYAGTNYIALTLWSQEADGVKLGGLQLVPDAVIQSGIQDPGLSPMPAWTKRAGAY</sequence>
<dbReference type="InterPro" id="IPR025972">
    <property type="entry name" value="BetaGal_dom3"/>
</dbReference>
<dbReference type="EMBL" id="MU032347">
    <property type="protein sequence ID" value="KAF3765544.1"/>
    <property type="molecule type" value="Genomic_DNA"/>
</dbReference>
<organism evidence="17 18">
    <name type="scientific">Cryphonectria parasitica (strain ATCC 38755 / EP155)</name>
    <dbReference type="NCBI Taxonomy" id="660469"/>
    <lineage>
        <taxon>Eukaryota</taxon>
        <taxon>Fungi</taxon>
        <taxon>Dikarya</taxon>
        <taxon>Ascomycota</taxon>
        <taxon>Pezizomycotina</taxon>
        <taxon>Sordariomycetes</taxon>
        <taxon>Sordariomycetidae</taxon>
        <taxon>Diaporthales</taxon>
        <taxon>Cryphonectriaceae</taxon>
        <taxon>Cryphonectria-Endothia species complex</taxon>
        <taxon>Cryphonectria</taxon>
    </lineage>
</organism>
<keyword evidence="12" id="KW-0624">Polysaccharide degradation</keyword>
<dbReference type="Pfam" id="PF10435">
    <property type="entry name" value="BetaGal_dom2"/>
    <property type="match status" value="1"/>
</dbReference>
<dbReference type="SUPFAM" id="SSF49785">
    <property type="entry name" value="Galactose-binding domain-like"/>
    <property type="match status" value="2"/>
</dbReference>
<dbReference type="PANTHER" id="PTHR23421">
    <property type="entry name" value="BETA-GALACTOSIDASE RELATED"/>
    <property type="match status" value="1"/>
</dbReference>
<dbReference type="InterPro" id="IPR017853">
    <property type="entry name" value="GH"/>
</dbReference>
<evidence type="ECO:0000256" key="9">
    <source>
        <dbReference type="ARBA" id="ARBA00023180"/>
    </source>
</evidence>
<dbReference type="InterPro" id="IPR019801">
    <property type="entry name" value="Glyco_hydro_35_CS"/>
</dbReference>
<dbReference type="RefSeq" id="XP_040776505.1">
    <property type="nucleotide sequence ID" value="XM_040921409.1"/>
</dbReference>
<keyword evidence="18" id="KW-1185">Reference proteome</keyword>
<keyword evidence="8" id="KW-1015">Disulfide bond</keyword>
<comment type="similarity">
    <text evidence="3 14">Belongs to the glycosyl hydrolase 35 family.</text>
</comment>
<feature type="signal peptide" evidence="15">
    <location>
        <begin position="1"/>
        <end position="23"/>
    </location>
</feature>